<reference evidence="2 3" key="1">
    <citation type="submission" date="2023-03" db="EMBL/GenBank/DDBJ databases">
        <title>High-quality genome of Scylla paramamosain provides insights in environmental adaptation.</title>
        <authorList>
            <person name="Zhang L."/>
        </authorList>
    </citation>
    <scope>NUCLEOTIDE SEQUENCE [LARGE SCALE GENOMIC DNA]</scope>
    <source>
        <strain evidence="2">LZ_2023a</strain>
        <tissue evidence="2">Muscle</tissue>
    </source>
</reference>
<accession>A0AAW0TCL0</accession>
<comment type="caution">
    <text evidence="2">The sequence shown here is derived from an EMBL/GenBank/DDBJ whole genome shotgun (WGS) entry which is preliminary data.</text>
</comment>
<evidence type="ECO:0000256" key="1">
    <source>
        <dbReference type="SAM" id="MobiDB-lite"/>
    </source>
</evidence>
<sequence>MGCKFSRTRSCYVLGGTFASISHRWPAGSSGKQQHSHQVVAEPASSQQPCLGTPVTVVLEWRRDVAERCEES</sequence>
<evidence type="ECO:0000313" key="3">
    <source>
        <dbReference type="Proteomes" id="UP001487740"/>
    </source>
</evidence>
<feature type="region of interest" description="Disordered" evidence="1">
    <location>
        <begin position="26"/>
        <end position="49"/>
    </location>
</feature>
<dbReference type="EMBL" id="JARAKH010000033">
    <property type="protein sequence ID" value="KAK8385066.1"/>
    <property type="molecule type" value="Genomic_DNA"/>
</dbReference>
<dbReference type="AlphaFoldDB" id="A0AAW0TCL0"/>
<keyword evidence="3" id="KW-1185">Reference proteome</keyword>
<proteinExistence type="predicted"/>
<evidence type="ECO:0000313" key="2">
    <source>
        <dbReference type="EMBL" id="KAK8385066.1"/>
    </source>
</evidence>
<protein>
    <submittedName>
        <fullName evidence="2">Uncharacterized protein</fullName>
    </submittedName>
</protein>
<organism evidence="2 3">
    <name type="scientific">Scylla paramamosain</name>
    <name type="common">Mud crab</name>
    <dbReference type="NCBI Taxonomy" id="85552"/>
    <lineage>
        <taxon>Eukaryota</taxon>
        <taxon>Metazoa</taxon>
        <taxon>Ecdysozoa</taxon>
        <taxon>Arthropoda</taxon>
        <taxon>Crustacea</taxon>
        <taxon>Multicrustacea</taxon>
        <taxon>Malacostraca</taxon>
        <taxon>Eumalacostraca</taxon>
        <taxon>Eucarida</taxon>
        <taxon>Decapoda</taxon>
        <taxon>Pleocyemata</taxon>
        <taxon>Brachyura</taxon>
        <taxon>Eubrachyura</taxon>
        <taxon>Portunoidea</taxon>
        <taxon>Portunidae</taxon>
        <taxon>Portuninae</taxon>
        <taxon>Scylla</taxon>
    </lineage>
</organism>
<dbReference type="Proteomes" id="UP001487740">
    <property type="component" value="Unassembled WGS sequence"/>
</dbReference>
<name>A0AAW0TCL0_SCYPA</name>
<gene>
    <name evidence="2" type="ORF">O3P69_012098</name>
</gene>